<sequence length="201" mass="21914">MSSRYRRDARTTSSPSSSASHQTRTMAQPLQHIPLSSTNSFTRGPVSLRLLNSTAHHILISLTITPQSTGLPIISNTIIAATFHVLRGGVRFSTCAENSTTAPIEEMDVSSGSTISAPPTSFYGIFNPFEEEAEVLCVYSPGGWAHCLEEWARFVGDWEAEEAKVIMRKCGTVFLGDEPKDDGGDGDDDELDFNPQLRCMA</sequence>
<evidence type="ECO:0000256" key="1">
    <source>
        <dbReference type="SAM" id="MobiDB-lite"/>
    </source>
</evidence>
<protein>
    <recommendedName>
        <fullName evidence="4">Cupin type-1 domain-containing protein</fullName>
    </recommendedName>
</protein>
<feature type="region of interest" description="Disordered" evidence="1">
    <location>
        <begin position="1"/>
        <end position="29"/>
    </location>
</feature>
<accession>S3D5S4</accession>
<dbReference type="EMBL" id="KE145358">
    <property type="protein sequence ID" value="EPE33115.1"/>
    <property type="molecule type" value="Genomic_DNA"/>
</dbReference>
<gene>
    <name evidence="2" type="ORF">GLAREA_06127</name>
</gene>
<reference evidence="2 3" key="1">
    <citation type="journal article" date="2013" name="BMC Genomics">
        <title>Genomics-driven discovery of the pneumocandin biosynthetic gene cluster in the fungus Glarea lozoyensis.</title>
        <authorList>
            <person name="Chen L."/>
            <person name="Yue Q."/>
            <person name="Zhang X."/>
            <person name="Xiang M."/>
            <person name="Wang C."/>
            <person name="Li S."/>
            <person name="Che Y."/>
            <person name="Ortiz-Lopez F.J."/>
            <person name="Bills G.F."/>
            <person name="Liu X."/>
            <person name="An Z."/>
        </authorList>
    </citation>
    <scope>NUCLEOTIDE SEQUENCE [LARGE SCALE GENOMIC DNA]</scope>
    <source>
        <strain evidence="3">ATCC 20868 / MF5171</strain>
    </source>
</reference>
<dbReference type="Gene3D" id="2.60.120.10">
    <property type="entry name" value="Jelly Rolls"/>
    <property type="match status" value="1"/>
</dbReference>
<dbReference type="InterPro" id="IPR011051">
    <property type="entry name" value="RmlC_Cupin_sf"/>
</dbReference>
<evidence type="ECO:0008006" key="4">
    <source>
        <dbReference type="Google" id="ProtNLM"/>
    </source>
</evidence>
<dbReference type="SUPFAM" id="SSF51182">
    <property type="entry name" value="RmlC-like cupins"/>
    <property type="match status" value="1"/>
</dbReference>
<dbReference type="KEGG" id="glz:GLAREA_06127"/>
<feature type="compositionally biased region" description="Low complexity" evidence="1">
    <location>
        <begin position="11"/>
        <end position="25"/>
    </location>
</feature>
<dbReference type="GeneID" id="19465181"/>
<evidence type="ECO:0000313" key="2">
    <source>
        <dbReference type="EMBL" id="EPE33115.1"/>
    </source>
</evidence>
<dbReference type="Proteomes" id="UP000016922">
    <property type="component" value="Unassembled WGS sequence"/>
</dbReference>
<dbReference type="HOGENOM" id="CLU_1360516_0_0_1"/>
<keyword evidence="3" id="KW-1185">Reference proteome</keyword>
<dbReference type="AlphaFoldDB" id="S3D5S4"/>
<evidence type="ECO:0000313" key="3">
    <source>
        <dbReference type="Proteomes" id="UP000016922"/>
    </source>
</evidence>
<name>S3D5S4_GLAL2</name>
<organism evidence="2 3">
    <name type="scientific">Glarea lozoyensis (strain ATCC 20868 / MF5171)</name>
    <dbReference type="NCBI Taxonomy" id="1116229"/>
    <lineage>
        <taxon>Eukaryota</taxon>
        <taxon>Fungi</taxon>
        <taxon>Dikarya</taxon>
        <taxon>Ascomycota</taxon>
        <taxon>Pezizomycotina</taxon>
        <taxon>Leotiomycetes</taxon>
        <taxon>Helotiales</taxon>
        <taxon>Helotiaceae</taxon>
        <taxon>Glarea</taxon>
    </lineage>
</organism>
<dbReference type="InterPro" id="IPR014710">
    <property type="entry name" value="RmlC-like_jellyroll"/>
</dbReference>
<feature type="compositionally biased region" description="Basic and acidic residues" evidence="1">
    <location>
        <begin position="1"/>
        <end position="10"/>
    </location>
</feature>
<dbReference type="RefSeq" id="XP_008079732.1">
    <property type="nucleotide sequence ID" value="XM_008081541.1"/>
</dbReference>
<proteinExistence type="predicted"/>
<dbReference type="OrthoDB" id="10417126at2759"/>